<keyword evidence="2" id="KW-1185">Reference proteome</keyword>
<gene>
    <name evidence="1" type="ORF">ACJ73_02290</name>
</gene>
<dbReference type="Proteomes" id="UP000242791">
    <property type="component" value="Unassembled WGS sequence"/>
</dbReference>
<dbReference type="AlphaFoldDB" id="A0A1J9R1Q9"/>
<dbReference type="PANTHER" id="PTHR37535:SF4">
    <property type="entry name" value="FLUG DOMAIN-CONTAINING PROTEIN"/>
    <property type="match status" value="1"/>
</dbReference>
<organism evidence="1 2">
    <name type="scientific">Blastomyces percursus</name>
    <dbReference type="NCBI Taxonomy" id="1658174"/>
    <lineage>
        <taxon>Eukaryota</taxon>
        <taxon>Fungi</taxon>
        <taxon>Dikarya</taxon>
        <taxon>Ascomycota</taxon>
        <taxon>Pezizomycotina</taxon>
        <taxon>Eurotiomycetes</taxon>
        <taxon>Eurotiomycetidae</taxon>
        <taxon>Onygenales</taxon>
        <taxon>Ajellomycetaceae</taxon>
        <taxon>Blastomyces</taxon>
    </lineage>
</organism>
<dbReference type="EMBL" id="LGTZ01000239">
    <property type="protein sequence ID" value="OJD26331.1"/>
    <property type="molecule type" value="Genomic_DNA"/>
</dbReference>
<dbReference type="OrthoDB" id="4183762at2759"/>
<proteinExistence type="predicted"/>
<sequence length="683" mass="78728">MSSCLWKPSKPTKECRRARKKIVEELTPDEYRARDTVRLARFQVTGKKYADATISAINRVQCCWDRHCLFMGVDDHSHLSACVDENFRVYADWRLKNFNITKQNTIWVEWKFLRLLFKETGRKVDELVGELISEFILGPLTDDYDLDLSIDYKPVVSVEDLVAILHYHWCLDTASVTHERYAVQNPLLMLFIAYTSSRPGALIESGCLRGSNDTLCYKNIVLRVIPNPDQPDRHVLVMEVSLMFMKGKRNKSQPTTYIFHERDDNLALCPVSHFLALALADDAFDARGINSVEDVLRIRVMAPRNSLHLKWKPHMLNIPVFRRAVHAAEGFRISPDKALPYDTFNQYLRRLGRNAGFEHKLESYCIRRGTANTVDTVATTSERNQVMGHSRADIFERFYISVKVKRDVQSAYLGCPARESIIQVVGRFSLTRDPRAPKELSNEQKEAIERDPQLMKLCDRQRSLHKLIERKYGSVLKSKGTALHREYTELGDTIRAEKQTLHREAFEEMRQRFSINEELKTDDEDKIQFVFKERARLDQNLFRACQIVEPKTSTRFTFAECKQSRIGFHSAAYARGSASGESHLPTLELILRLMASLTRTPFPSHVQVPSVSSVSEIASCHTPREYTPFHGPTTFEDMSKVATSAILTLMLCSGVLTRHAQMCWMTLKISRGTRFWSTMYMFK</sequence>
<dbReference type="Pfam" id="PF11917">
    <property type="entry name" value="DUF3435"/>
    <property type="match status" value="1"/>
</dbReference>
<protein>
    <recommendedName>
        <fullName evidence="3">FluG domain-containing protein</fullName>
    </recommendedName>
</protein>
<evidence type="ECO:0008006" key="3">
    <source>
        <dbReference type="Google" id="ProtNLM"/>
    </source>
</evidence>
<dbReference type="STRING" id="1658174.A0A1J9R1Q9"/>
<name>A0A1J9R1Q9_9EURO</name>
<accession>A0A1J9R1Q9</accession>
<dbReference type="InterPro" id="IPR021842">
    <property type="entry name" value="DUF3435"/>
</dbReference>
<comment type="caution">
    <text evidence="1">The sequence shown here is derived from an EMBL/GenBank/DDBJ whole genome shotgun (WGS) entry which is preliminary data.</text>
</comment>
<evidence type="ECO:0000313" key="1">
    <source>
        <dbReference type="EMBL" id="OJD26331.1"/>
    </source>
</evidence>
<evidence type="ECO:0000313" key="2">
    <source>
        <dbReference type="Proteomes" id="UP000242791"/>
    </source>
</evidence>
<dbReference type="PANTHER" id="PTHR37535">
    <property type="entry name" value="FLUG DOMAIN PROTEIN"/>
    <property type="match status" value="1"/>
</dbReference>
<reference evidence="1 2" key="1">
    <citation type="submission" date="2015-08" db="EMBL/GenBank/DDBJ databases">
        <title>Emmonsia species relationships and genome sequence.</title>
        <authorList>
            <person name="Cuomo C.A."/>
            <person name="Schwartz I.S."/>
            <person name="Kenyon C."/>
            <person name="De Hoog G.S."/>
            <person name="Govender N.P."/>
            <person name="Botha A."/>
            <person name="Moreno L."/>
            <person name="De Vries M."/>
            <person name="Munoz J.F."/>
            <person name="Stielow J.B."/>
        </authorList>
    </citation>
    <scope>NUCLEOTIDE SEQUENCE [LARGE SCALE GENOMIC DNA]</scope>
    <source>
        <strain evidence="1 2">EI222</strain>
    </source>
</reference>
<dbReference type="VEuPathDB" id="FungiDB:ACJ73_02290"/>